<dbReference type="OrthoDB" id="5767259at2"/>
<dbReference type="InterPro" id="IPR034756">
    <property type="entry name" value="T2SSM_b"/>
</dbReference>
<protein>
    <recommendedName>
        <fullName evidence="5">General secretion pathway protein GspM</fullName>
    </recommendedName>
</protein>
<dbReference type="PATRIC" id="fig|317.243.peg.4512"/>
<dbReference type="NCBIfam" id="NF040576">
    <property type="entry name" value="T2SS_GspM_XpsM"/>
    <property type="match status" value="1"/>
</dbReference>
<evidence type="ECO:0000313" key="4">
    <source>
        <dbReference type="Proteomes" id="UP000093104"/>
    </source>
</evidence>
<evidence type="ECO:0008006" key="5">
    <source>
        <dbReference type="Google" id="ProtNLM"/>
    </source>
</evidence>
<keyword evidence="2" id="KW-1133">Transmembrane helix</keyword>
<feature type="transmembrane region" description="Helical" evidence="2">
    <location>
        <begin position="12"/>
        <end position="35"/>
    </location>
</feature>
<gene>
    <name evidence="3" type="ORF">AFK24_26340</name>
</gene>
<proteinExistence type="predicted"/>
<reference evidence="3 4" key="1">
    <citation type="submission" date="2015-07" db="EMBL/GenBank/DDBJ databases">
        <title>Draft genome sequence of a diazotrophic, plant growth-promoting rhizobacterium of the Pseudomonas syringae complex.</title>
        <authorList>
            <person name="Patten C.L."/>
            <person name="Jeong H."/>
        </authorList>
    </citation>
    <scope>NUCLEOTIDE SEQUENCE [LARGE SCALE GENOMIC DNA]</scope>
    <source>
        <strain evidence="3 4">GR12-2</strain>
    </source>
</reference>
<evidence type="ECO:0000313" key="3">
    <source>
        <dbReference type="EMBL" id="OCR22101.1"/>
    </source>
</evidence>
<evidence type="ECO:0000256" key="2">
    <source>
        <dbReference type="SAM" id="Phobius"/>
    </source>
</evidence>
<dbReference type="RefSeq" id="WP_065836044.1">
    <property type="nucleotide sequence ID" value="NZ_LGSI01000070.1"/>
</dbReference>
<dbReference type="Proteomes" id="UP000093104">
    <property type="component" value="Unassembled WGS sequence"/>
</dbReference>
<dbReference type="AlphaFoldDB" id="A0A1C7YWP9"/>
<accession>A0A1C7YWP9</accession>
<keyword evidence="2" id="KW-0812">Transmembrane</keyword>
<organism evidence="3 4">
    <name type="scientific">Pseudomonas syringae</name>
    <dbReference type="NCBI Taxonomy" id="317"/>
    <lineage>
        <taxon>Bacteria</taxon>
        <taxon>Pseudomonadati</taxon>
        <taxon>Pseudomonadota</taxon>
        <taxon>Gammaproteobacteria</taxon>
        <taxon>Pseudomonadales</taxon>
        <taxon>Pseudomonadaceae</taxon>
        <taxon>Pseudomonas</taxon>
    </lineage>
</organism>
<evidence type="ECO:0000256" key="1">
    <source>
        <dbReference type="SAM" id="MobiDB-lite"/>
    </source>
</evidence>
<feature type="region of interest" description="Disordered" evidence="1">
    <location>
        <begin position="198"/>
        <end position="217"/>
    </location>
</feature>
<sequence>MGRPLTPRERRVGAWLLVVVMLAGFHFLVIQPFFIAPLQEMDAQMDTLREQRQHYQRLLAQGRRLQQAMEKSPGEDSLHNALLEGDDSSVVAAELMQKVAQMVKDNEARGAGCQLTQRMPILPQGQSQEPFRQVRLSLDLECATEPLETLLHQLESSQPLLFVDELRVRRANNAPPNGGPGRLSVHMLVSGFLASGTSTPAVEESAVGQPESQEPSR</sequence>
<dbReference type="EMBL" id="LGSI01000070">
    <property type="protein sequence ID" value="OCR22101.1"/>
    <property type="molecule type" value="Genomic_DNA"/>
</dbReference>
<keyword evidence="2" id="KW-0472">Membrane</keyword>
<name>A0A1C7YWP9_PSESX</name>
<comment type="caution">
    <text evidence="3">The sequence shown here is derived from an EMBL/GenBank/DDBJ whole genome shotgun (WGS) entry which is preliminary data.</text>
</comment>
<dbReference type="Pfam" id="PF10741">
    <property type="entry name" value="T2SSM_b"/>
    <property type="match status" value="1"/>
</dbReference>